<accession>A0A5B8KZB0</accession>
<dbReference type="AlphaFoldDB" id="A0A5B8KZB0"/>
<dbReference type="EC" id="7.1.3.1" evidence="9"/>
<dbReference type="RefSeq" id="WP_146299561.1">
    <property type="nucleotide sequence ID" value="NZ_CP042301.2"/>
</dbReference>
<evidence type="ECO:0000313" key="10">
    <source>
        <dbReference type="EMBL" id="QDZ00916.1"/>
    </source>
</evidence>
<evidence type="ECO:0000256" key="6">
    <source>
        <dbReference type="ARBA" id="ARBA00022989"/>
    </source>
</evidence>
<keyword evidence="8 9" id="KW-0472">Membrane</keyword>
<dbReference type="PANTHER" id="PTHR31998">
    <property type="entry name" value="K(+)-INSENSITIVE PYROPHOSPHATE-ENERGIZED PROTON PUMP"/>
    <property type="match status" value="1"/>
</dbReference>
<feature type="transmembrane region" description="Helical" evidence="9">
    <location>
        <begin position="293"/>
        <end position="316"/>
    </location>
</feature>
<comment type="catalytic activity">
    <reaction evidence="9">
        <text>diphosphate + H2O + H(+)(in) = 2 phosphate + 2 H(+)(out)</text>
        <dbReference type="Rhea" id="RHEA:13973"/>
        <dbReference type="ChEBI" id="CHEBI:15377"/>
        <dbReference type="ChEBI" id="CHEBI:15378"/>
        <dbReference type="ChEBI" id="CHEBI:33019"/>
        <dbReference type="ChEBI" id="CHEBI:43474"/>
        <dbReference type="EC" id="7.1.3.1"/>
    </reaction>
</comment>
<dbReference type="Proteomes" id="UP000321389">
    <property type="component" value="Chromosome"/>
</dbReference>
<feature type="transmembrane region" description="Helical" evidence="9">
    <location>
        <begin position="235"/>
        <end position="252"/>
    </location>
</feature>
<feature type="transmembrane region" description="Helical" evidence="9">
    <location>
        <begin position="392"/>
        <end position="418"/>
    </location>
</feature>
<dbReference type="GO" id="GO:0004427">
    <property type="term" value="F:inorganic diphosphate phosphatase activity"/>
    <property type="evidence" value="ECO:0007669"/>
    <property type="project" value="UniProtKB-UniRule"/>
</dbReference>
<protein>
    <recommendedName>
        <fullName evidence="9">K(+)-insensitive pyrophosphate-energized proton pump</fullName>
        <ecNumber evidence="9">7.1.3.1</ecNumber>
    </recommendedName>
    <alternativeName>
        <fullName evidence="9">Membrane-bound proton-translocating pyrophosphatase</fullName>
    </alternativeName>
    <alternativeName>
        <fullName evidence="9">Pyrophosphate-energized inorganic pyrophosphatase</fullName>
        <shortName evidence="9">H(+)-PPase</shortName>
    </alternativeName>
</protein>
<reference evidence="10" key="1">
    <citation type="submission" date="2020-04" db="EMBL/GenBank/DDBJ databases">
        <title>Nitratireductor sp. nov. isolated from mangrove soil.</title>
        <authorList>
            <person name="Ye Y."/>
        </authorList>
    </citation>
    <scope>NUCLEOTIDE SEQUENCE</scope>
    <source>
        <strain evidence="10">SY7</strain>
    </source>
</reference>
<dbReference type="GO" id="GO:0009678">
    <property type="term" value="F:diphosphate hydrolysis-driven proton transmembrane transporter activity"/>
    <property type="evidence" value="ECO:0007669"/>
    <property type="project" value="UniProtKB-UniRule"/>
</dbReference>
<keyword evidence="6 9" id="KW-1133">Transmembrane helix</keyword>
<keyword evidence="5 9" id="KW-1278">Translocase</keyword>
<evidence type="ECO:0000256" key="7">
    <source>
        <dbReference type="ARBA" id="ARBA00023065"/>
    </source>
</evidence>
<feature type="transmembrane region" description="Helical" evidence="9">
    <location>
        <begin position="513"/>
        <end position="537"/>
    </location>
</feature>
<keyword evidence="9" id="KW-1003">Cell membrane</keyword>
<keyword evidence="9" id="KW-0375">Hydrogen ion transport</keyword>
<evidence type="ECO:0000256" key="9">
    <source>
        <dbReference type="HAMAP-Rule" id="MF_01129"/>
    </source>
</evidence>
<feature type="transmembrane region" description="Helical" evidence="9">
    <location>
        <begin position="618"/>
        <end position="638"/>
    </location>
</feature>
<comment type="caution">
    <text evidence="9">Lacks conserved residue(s) required for the propagation of feature annotation.</text>
</comment>
<keyword evidence="10" id="KW-0378">Hydrolase</keyword>
<evidence type="ECO:0000256" key="3">
    <source>
        <dbReference type="ARBA" id="ARBA00022692"/>
    </source>
</evidence>
<evidence type="ECO:0000256" key="5">
    <source>
        <dbReference type="ARBA" id="ARBA00022967"/>
    </source>
</evidence>
<dbReference type="PIRSF" id="PIRSF001265">
    <property type="entry name" value="H+-PPase"/>
    <property type="match status" value="1"/>
</dbReference>
<evidence type="ECO:0000256" key="8">
    <source>
        <dbReference type="ARBA" id="ARBA00023136"/>
    </source>
</evidence>
<keyword evidence="4 9" id="KW-0460">Magnesium</keyword>
<dbReference type="Pfam" id="PF03030">
    <property type="entry name" value="H_PPase"/>
    <property type="match status" value="1"/>
</dbReference>
<feature type="transmembrane region" description="Helical" evidence="9">
    <location>
        <begin position="79"/>
        <end position="99"/>
    </location>
</feature>
<feature type="site" description="Determinant of potassium independence" evidence="9">
    <location>
        <position position="469"/>
    </location>
</feature>
<comment type="function">
    <text evidence="9">Proton pump that utilizes the energy of pyrophosphate hydrolysis as the driving force for proton movement across the membrane. Generates a proton motive force.</text>
</comment>
<gene>
    <name evidence="9" type="primary">hppA</name>
    <name evidence="10" type="ORF">FQ775_11285</name>
</gene>
<feature type="transmembrane region" description="Helical" evidence="9">
    <location>
        <begin position="336"/>
        <end position="357"/>
    </location>
</feature>
<comment type="subcellular location">
    <subcellularLocation>
        <location evidence="9">Cell membrane</location>
        <topology evidence="9">Multi-pass membrane protein</topology>
    </subcellularLocation>
    <subcellularLocation>
        <location evidence="1">Endomembrane system</location>
        <topology evidence="1">Multi-pass membrane protein</topology>
    </subcellularLocation>
</comment>
<comment type="similarity">
    <text evidence="9">Belongs to the H(+)-translocating pyrophosphatase (TC 3.A.10) family. K(+)-insensitive subfamily.</text>
</comment>
<feature type="transmembrane region" description="Helical" evidence="9">
    <location>
        <begin position="475"/>
        <end position="493"/>
    </location>
</feature>
<dbReference type="GO" id="GO:0000287">
    <property type="term" value="F:magnesium ion binding"/>
    <property type="evidence" value="ECO:0007669"/>
    <property type="project" value="UniProtKB-UniRule"/>
</dbReference>
<keyword evidence="11" id="KW-1185">Reference proteome</keyword>
<dbReference type="HAMAP" id="MF_01129">
    <property type="entry name" value="PPase_energized_pump"/>
    <property type="match status" value="1"/>
</dbReference>
<feature type="transmembrane region" description="Helical" evidence="9">
    <location>
        <begin position="119"/>
        <end position="146"/>
    </location>
</feature>
<evidence type="ECO:0000256" key="1">
    <source>
        <dbReference type="ARBA" id="ARBA00004127"/>
    </source>
</evidence>
<keyword evidence="2 9" id="KW-0813">Transport</keyword>
<feature type="transmembrane region" description="Helical" evidence="9">
    <location>
        <begin position="51"/>
        <end position="72"/>
    </location>
</feature>
<evidence type="ECO:0000313" key="11">
    <source>
        <dbReference type="Proteomes" id="UP000321389"/>
    </source>
</evidence>
<dbReference type="NCBIfam" id="NF001960">
    <property type="entry name" value="PRK00733.3-5"/>
    <property type="match status" value="1"/>
</dbReference>
<evidence type="ECO:0000256" key="2">
    <source>
        <dbReference type="ARBA" id="ARBA00022448"/>
    </source>
</evidence>
<organism evidence="10 11">
    <name type="scientific">Nitratireductor mangrovi</name>
    <dbReference type="NCBI Taxonomy" id="2599600"/>
    <lineage>
        <taxon>Bacteria</taxon>
        <taxon>Pseudomonadati</taxon>
        <taxon>Pseudomonadota</taxon>
        <taxon>Alphaproteobacteria</taxon>
        <taxon>Hyphomicrobiales</taxon>
        <taxon>Phyllobacteriaceae</taxon>
        <taxon>Nitratireductor</taxon>
    </lineage>
</organism>
<feature type="transmembrane region" description="Helical" evidence="9">
    <location>
        <begin position="259"/>
        <end position="281"/>
    </location>
</feature>
<feature type="transmembrane region" description="Helical" evidence="9">
    <location>
        <begin position="158"/>
        <end position="177"/>
    </location>
</feature>
<sequence length="714" mass="72627">MTMLYVVIACGLLSVLYAIWATQSVLAADQGNERMQEIAGAIREGAQAYLSRQYTTIAIVGVVVFLLAWWLLSGAAAVGFAIGAILSGVAGFIGMHVSVRANVRTAQAASNSLAAGLDIAFKSGAITGMLVAGLALLGVAVYYYVLIGPMGYAPADRAVIDALVALGFGASLISIFARLGGGIFTKGADVGGDLVGKVEAGIPEDDPRNPATIADNVGDNVGDCAGMAADLFETYAVTVVATMVLGAIFFGGTEVLASVMLYPLAICAACIITSIIGTFFVRLGANGSIMGALYKGLIVTGLLTVLGIGAATSLTIGWGEITPSATGVSAMTGTNLFICGVIGLAVTGLIVVITEYYTGTNKRPVNSIAQASVTGHGTNVIQGLAVSLEATALPAIVIVAGIIATFQLAGLFGTAIAVTTMLGLAGMIVALDAFGPVTDNAGGIAEMSGLPSEVRQSTDALDAVGNTTKAVTKGYAIGSAGLGALVLFAAYSYDLEYFAANAAQFPYFEGMGNVSFSLSNPYVVAGLIFGGLIPYLFGGIAMTAVGRAGGAVVEEVRRQFREKPGIMEGKDKPDYARAVDMLTKAAIKEMIIPSLLPVLAPLVVYFGVLLISGSKASAFAALGASLLGVIVNGLFVAISMTSGGGAWDNAKKSFEDGFVDKDGVKHEKGSEAHKASVTGDTVGDPYKDTAGPAVNPAIKITNIMALLLLAVLAH</sequence>
<keyword evidence="7 9" id="KW-0406">Ion transport</keyword>
<dbReference type="OrthoDB" id="9808652at2"/>
<dbReference type="NCBIfam" id="NF001951">
    <property type="entry name" value="PRK00733.1-2"/>
    <property type="match status" value="1"/>
</dbReference>
<name>A0A5B8KZB0_9HYPH</name>
<dbReference type="GO" id="GO:0012505">
    <property type="term" value="C:endomembrane system"/>
    <property type="evidence" value="ECO:0007669"/>
    <property type="project" value="UniProtKB-SubCell"/>
</dbReference>
<evidence type="ECO:0000256" key="4">
    <source>
        <dbReference type="ARBA" id="ARBA00022842"/>
    </source>
</evidence>
<comment type="subunit">
    <text evidence="9">Homodimer.</text>
</comment>
<feature type="transmembrane region" description="Helical" evidence="9">
    <location>
        <begin position="591"/>
        <end position="612"/>
    </location>
</feature>
<dbReference type="EMBL" id="CP042301">
    <property type="protein sequence ID" value="QDZ00916.1"/>
    <property type="molecule type" value="Genomic_DNA"/>
</dbReference>
<keyword evidence="3 9" id="KW-0812">Transmembrane</keyword>
<dbReference type="NCBIfam" id="TIGR01104">
    <property type="entry name" value="V_PPase"/>
    <property type="match status" value="1"/>
</dbReference>
<comment type="cofactor">
    <cofactor evidence="9">
        <name>Mg(2+)</name>
        <dbReference type="ChEBI" id="CHEBI:18420"/>
    </cofactor>
</comment>
<dbReference type="InterPro" id="IPR004131">
    <property type="entry name" value="PPase-energised_H-pump"/>
</dbReference>
<dbReference type="KEGG" id="niy:FQ775_11285"/>
<dbReference type="GO" id="GO:0005886">
    <property type="term" value="C:plasma membrane"/>
    <property type="evidence" value="ECO:0007669"/>
    <property type="project" value="UniProtKB-SubCell"/>
</dbReference>
<proteinExistence type="inferred from homology"/>